<proteinExistence type="predicted"/>
<name>A0A1H1SWU6_9MICC</name>
<dbReference type="SUPFAM" id="SSF53756">
    <property type="entry name" value="UDP-Glycosyltransferase/glycogen phosphorylase"/>
    <property type="match status" value="1"/>
</dbReference>
<accession>A0A1H1SWU6</accession>
<evidence type="ECO:0000313" key="2">
    <source>
        <dbReference type="Proteomes" id="UP000198751"/>
    </source>
</evidence>
<dbReference type="Gene3D" id="3.40.50.2000">
    <property type="entry name" value="Glycogen Phosphorylase B"/>
    <property type="match status" value="1"/>
</dbReference>
<dbReference type="RefSeq" id="WP_091716889.1">
    <property type="nucleotide sequence ID" value="NZ_LT629779.1"/>
</dbReference>
<dbReference type="AlphaFoldDB" id="A0A1H1SWU6"/>
<gene>
    <name evidence="1" type="ORF">SAMN04489743_0257</name>
</gene>
<evidence type="ECO:0000313" key="1">
    <source>
        <dbReference type="EMBL" id="SDS52460.1"/>
    </source>
</evidence>
<organism evidence="1 2">
    <name type="scientific">Pseudarthrobacter equi</name>
    <dbReference type="NCBI Taxonomy" id="728066"/>
    <lineage>
        <taxon>Bacteria</taxon>
        <taxon>Bacillati</taxon>
        <taxon>Actinomycetota</taxon>
        <taxon>Actinomycetes</taxon>
        <taxon>Micrococcales</taxon>
        <taxon>Micrococcaceae</taxon>
        <taxon>Pseudarthrobacter</taxon>
    </lineage>
</organism>
<dbReference type="EMBL" id="LT629779">
    <property type="protein sequence ID" value="SDS52460.1"/>
    <property type="molecule type" value="Genomic_DNA"/>
</dbReference>
<sequence length="529" mass="56211">METISGNRENFQALVHRAARLAAAGQWERAAVQAQIAARFAWTDHTGLFASQELEEVLGLIRQSVEPPPPRFLARTSNVRRVVHVATQVYGTGGHTQSIAHWIRQDQASRHELVVTRQGGSDVPDKIASCLPDSEALTLLDRMAAGLVHRAAVLRRMVASADVAVVHAHPHDVVPTLALGLPGLPPAVFVNHADHVFWQGTSAAGVVLCLRESGRDLAVNRRGVEAGRCVVANRPLELHGLTGPAATRRSALRSDLGARETDFVVVSAAAGSKYDPVGTDSLIGLFQAFLVERPGSRLIVAGPDPTGIWSRAAEATGGRIQALGRLPNISTLLGAADAYVDSFPFASLTSLLEAGSHGLPLVTFRGHPEDCAVLGSDSPGLDGLLLAPTGSAEFVSVLKMLSDSPSFRATRGAAVRKAIIDTHSPSAWQETVRGVYAAAGRAGSTPIVTGPTPWRNGPLDRMVAKVQLETGYAGMGAAVADSLPFLAAPERVSRWADLRVSQSLSPTQLLPDRFRCWLSDARRRFTPAS</sequence>
<dbReference type="Proteomes" id="UP000198751">
    <property type="component" value="Chromosome I"/>
</dbReference>
<keyword evidence="2" id="KW-1185">Reference proteome</keyword>
<reference evidence="2" key="1">
    <citation type="submission" date="2016-10" db="EMBL/GenBank/DDBJ databases">
        <authorList>
            <person name="Varghese N."/>
            <person name="Submissions S."/>
        </authorList>
    </citation>
    <scope>NUCLEOTIDE SEQUENCE [LARGE SCALE GENOMIC DNA]</scope>
    <source>
        <strain evidence="2">IMMIB L-1606</strain>
    </source>
</reference>
<dbReference type="OrthoDB" id="479249at2"/>
<protein>
    <submittedName>
        <fullName evidence="1">Uncharacterized protein</fullName>
    </submittedName>
</protein>